<dbReference type="AlphaFoldDB" id="U7D941"/>
<dbReference type="PANTHER" id="PTHR21569:SF1">
    <property type="entry name" value="SMALL RIBOSOMAL SUBUNIT PROTEIN US9M"/>
    <property type="match status" value="1"/>
</dbReference>
<keyword evidence="3 5" id="KW-0687">Ribonucleoprotein</keyword>
<dbReference type="InterPro" id="IPR023035">
    <property type="entry name" value="Ribosomal_uS9_bac/plastid"/>
</dbReference>
<dbReference type="STRING" id="1313304.CALK_2228"/>
<dbReference type="GO" id="GO:0003735">
    <property type="term" value="F:structural constituent of ribosome"/>
    <property type="evidence" value="ECO:0007669"/>
    <property type="project" value="InterPro"/>
</dbReference>
<name>U7D941_9BACT</name>
<dbReference type="InterPro" id="IPR000754">
    <property type="entry name" value="Ribosomal_uS9"/>
</dbReference>
<dbReference type="Pfam" id="PF00380">
    <property type="entry name" value="Ribosomal_S9"/>
    <property type="match status" value="1"/>
</dbReference>
<sequence length="129" mass="14004">MNNTVYATGRRKSAVARVFLSPGTGKRTINGIDAAQYLTTESLVQKMETPLALLENSSKYDVRATTKGGGIGGQAEAIQLGIARCLAEESPENRAALKAEGLLTRDARVKERKKYGQAGARKQFQFSKR</sequence>
<organism evidence="6 7">
    <name type="scientific">Chitinivibrio alkaliphilus ACht1</name>
    <dbReference type="NCBI Taxonomy" id="1313304"/>
    <lineage>
        <taxon>Bacteria</taxon>
        <taxon>Pseudomonadati</taxon>
        <taxon>Fibrobacterota</taxon>
        <taxon>Chitinivibrionia</taxon>
        <taxon>Chitinivibrionales</taxon>
        <taxon>Chitinivibrionaceae</taxon>
        <taxon>Chitinivibrio</taxon>
    </lineage>
</organism>
<evidence type="ECO:0000256" key="3">
    <source>
        <dbReference type="ARBA" id="ARBA00023274"/>
    </source>
</evidence>
<dbReference type="PATRIC" id="fig|1313304.3.peg.2120"/>
<keyword evidence="7" id="KW-1185">Reference proteome</keyword>
<dbReference type="GO" id="GO:0006412">
    <property type="term" value="P:translation"/>
    <property type="evidence" value="ECO:0007669"/>
    <property type="project" value="UniProtKB-UniRule"/>
</dbReference>
<dbReference type="RefSeq" id="WP_022637598.1">
    <property type="nucleotide sequence ID" value="NZ_ASJR01000026.1"/>
</dbReference>
<dbReference type="EMBL" id="ASJR01000026">
    <property type="protein sequence ID" value="ERP30915.1"/>
    <property type="molecule type" value="Genomic_DNA"/>
</dbReference>
<evidence type="ECO:0000313" key="6">
    <source>
        <dbReference type="EMBL" id="ERP30915.1"/>
    </source>
</evidence>
<dbReference type="NCBIfam" id="NF001099">
    <property type="entry name" value="PRK00132.1"/>
    <property type="match status" value="1"/>
</dbReference>
<comment type="similarity">
    <text evidence="1 5">Belongs to the universal ribosomal protein uS9 family.</text>
</comment>
<dbReference type="PANTHER" id="PTHR21569">
    <property type="entry name" value="RIBOSOMAL PROTEIN S9"/>
    <property type="match status" value="1"/>
</dbReference>
<dbReference type="InterPro" id="IPR014721">
    <property type="entry name" value="Ribsml_uS5_D2-typ_fold_subgr"/>
</dbReference>
<dbReference type="eggNOG" id="COG0103">
    <property type="taxonomic scope" value="Bacteria"/>
</dbReference>
<dbReference type="GO" id="GO:0022627">
    <property type="term" value="C:cytosolic small ribosomal subunit"/>
    <property type="evidence" value="ECO:0007669"/>
    <property type="project" value="TreeGrafter"/>
</dbReference>
<dbReference type="FunFam" id="3.30.230.10:FF:000001">
    <property type="entry name" value="30S ribosomal protein S9"/>
    <property type="match status" value="1"/>
</dbReference>
<dbReference type="GO" id="GO:0003723">
    <property type="term" value="F:RNA binding"/>
    <property type="evidence" value="ECO:0007669"/>
    <property type="project" value="TreeGrafter"/>
</dbReference>
<evidence type="ECO:0000313" key="7">
    <source>
        <dbReference type="Proteomes" id="UP000017148"/>
    </source>
</evidence>
<protein>
    <recommendedName>
        <fullName evidence="4 5">Small ribosomal subunit protein uS9</fullName>
    </recommendedName>
</protein>
<proteinExistence type="inferred from homology"/>
<accession>U7D941</accession>
<gene>
    <name evidence="5" type="primary">rpsI</name>
    <name evidence="6" type="ORF">CALK_2228</name>
</gene>
<dbReference type="InterPro" id="IPR020568">
    <property type="entry name" value="Ribosomal_Su5_D2-typ_SF"/>
</dbReference>
<dbReference type="Gene3D" id="3.30.230.10">
    <property type="match status" value="1"/>
</dbReference>
<dbReference type="OrthoDB" id="9803965at2"/>
<dbReference type="Proteomes" id="UP000017148">
    <property type="component" value="Unassembled WGS sequence"/>
</dbReference>
<keyword evidence="2 5" id="KW-0689">Ribosomal protein</keyword>
<evidence type="ECO:0000256" key="1">
    <source>
        <dbReference type="ARBA" id="ARBA00005251"/>
    </source>
</evidence>
<evidence type="ECO:0000256" key="2">
    <source>
        <dbReference type="ARBA" id="ARBA00022980"/>
    </source>
</evidence>
<dbReference type="SUPFAM" id="SSF54211">
    <property type="entry name" value="Ribosomal protein S5 domain 2-like"/>
    <property type="match status" value="1"/>
</dbReference>
<reference evidence="6 7" key="1">
    <citation type="journal article" date="2013" name="Environ. Microbiol.">
        <title>Genome analysis of Chitinivibrio alkaliphilus gen. nov., sp. nov., a novel extremely haloalkaliphilic anaerobic chitinolytic bacterium from the candidate phylum Termite Group 3.</title>
        <authorList>
            <person name="Sorokin D.Y."/>
            <person name="Gumerov V.M."/>
            <person name="Rakitin A.L."/>
            <person name="Beletsky A.V."/>
            <person name="Damste J.S."/>
            <person name="Muyzer G."/>
            <person name="Mardanov A.V."/>
            <person name="Ravin N.V."/>
        </authorList>
    </citation>
    <scope>NUCLEOTIDE SEQUENCE [LARGE SCALE GENOMIC DNA]</scope>
    <source>
        <strain evidence="6 7">ACht1</strain>
    </source>
</reference>
<evidence type="ECO:0000256" key="5">
    <source>
        <dbReference type="HAMAP-Rule" id="MF_00532"/>
    </source>
</evidence>
<comment type="caution">
    <text evidence="6">The sequence shown here is derived from an EMBL/GenBank/DDBJ whole genome shotgun (WGS) entry which is preliminary data.</text>
</comment>
<evidence type="ECO:0000256" key="4">
    <source>
        <dbReference type="ARBA" id="ARBA00035259"/>
    </source>
</evidence>
<dbReference type="HAMAP" id="MF_00532_B">
    <property type="entry name" value="Ribosomal_uS9_B"/>
    <property type="match status" value="1"/>
</dbReference>